<evidence type="ECO:0000256" key="3">
    <source>
        <dbReference type="ARBA" id="ARBA00013368"/>
    </source>
</evidence>
<dbReference type="PANTHER" id="PTHR32114:SF2">
    <property type="entry name" value="ABC TRANSPORTER ABCH.3"/>
    <property type="match status" value="1"/>
</dbReference>
<comment type="subunit">
    <text evidence="2">Heterodimer of SbcC and SbcD.</text>
</comment>
<organism evidence="6">
    <name type="scientific">Actinomyces timonensis</name>
    <dbReference type="NCBI Taxonomy" id="1288391"/>
    <lineage>
        <taxon>Bacteria</taxon>
        <taxon>Bacillati</taxon>
        <taxon>Actinomycetota</taxon>
        <taxon>Actinomycetes</taxon>
        <taxon>Actinomycetales</taxon>
        <taxon>Actinomycetaceae</taxon>
        <taxon>Actinomyces</taxon>
    </lineage>
</organism>
<dbReference type="Pfam" id="PF13476">
    <property type="entry name" value="AAA_23"/>
    <property type="match status" value="1"/>
</dbReference>
<reference evidence="6" key="1">
    <citation type="submission" date="2024-05" db="EMBL/GenBank/DDBJ databases">
        <title>Draft genome assemblies of 36 bacteria isolated from hibernating arctic ground squirrels.</title>
        <authorList>
            <person name="McKee H."/>
            <person name="Mullen L."/>
            <person name="Drown D.M."/>
            <person name="Duddleston K.N."/>
        </authorList>
    </citation>
    <scope>NUCLEOTIDE SEQUENCE</scope>
    <source>
        <strain evidence="6">AR004</strain>
    </source>
</reference>
<proteinExistence type="inferred from homology"/>
<dbReference type="Pfam" id="PF13558">
    <property type="entry name" value="SbcC_Walker_B"/>
    <property type="match status" value="1"/>
</dbReference>
<dbReference type="RefSeq" id="WP_366181109.1">
    <property type="nucleotide sequence ID" value="NZ_CP159989.1"/>
</dbReference>
<evidence type="ECO:0000256" key="1">
    <source>
        <dbReference type="ARBA" id="ARBA00006930"/>
    </source>
</evidence>
<accession>A0AAU8N295</accession>
<gene>
    <name evidence="6" type="ORF">ABXS69_02965</name>
</gene>
<evidence type="ECO:0000256" key="4">
    <source>
        <dbReference type="SAM" id="Coils"/>
    </source>
</evidence>
<dbReference type="InterPro" id="IPR038729">
    <property type="entry name" value="Rad50/SbcC_AAA"/>
</dbReference>
<dbReference type="PANTHER" id="PTHR32114">
    <property type="entry name" value="ABC TRANSPORTER ABCH.3"/>
    <property type="match status" value="1"/>
</dbReference>
<name>A0AAU8N295_9ACTO</name>
<dbReference type="InterPro" id="IPR027417">
    <property type="entry name" value="P-loop_NTPase"/>
</dbReference>
<dbReference type="SUPFAM" id="SSF52540">
    <property type="entry name" value="P-loop containing nucleoside triphosphate hydrolases"/>
    <property type="match status" value="1"/>
</dbReference>
<evidence type="ECO:0000256" key="2">
    <source>
        <dbReference type="ARBA" id="ARBA00011322"/>
    </source>
</evidence>
<feature type="coiled-coil region" evidence="4">
    <location>
        <begin position="661"/>
        <end position="695"/>
    </location>
</feature>
<protein>
    <recommendedName>
        <fullName evidence="3">Nuclease SbcCD subunit C</fullName>
    </recommendedName>
</protein>
<dbReference type="Gene3D" id="3.40.50.300">
    <property type="entry name" value="P-loop containing nucleotide triphosphate hydrolases"/>
    <property type="match status" value="2"/>
</dbReference>
<dbReference type="EMBL" id="CP159989">
    <property type="protein sequence ID" value="XCP82876.1"/>
    <property type="molecule type" value="Genomic_DNA"/>
</dbReference>
<dbReference type="AlphaFoldDB" id="A0AAU8N295"/>
<comment type="similarity">
    <text evidence="1">Belongs to the SMC family. SbcC subfamily.</text>
</comment>
<evidence type="ECO:0000259" key="5">
    <source>
        <dbReference type="Pfam" id="PF13476"/>
    </source>
</evidence>
<evidence type="ECO:0000313" key="6">
    <source>
        <dbReference type="EMBL" id="XCP82876.1"/>
    </source>
</evidence>
<feature type="domain" description="Rad50/SbcC-type AAA" evidence="5">
    <location>
        <begin position="5"/>
        <end position="182"/>
    </location>
</feature>
<sequence length="1060" mass="110637">MRIHSLTMTAIGPYPGTETINFDAFGDSGRFLLTGPTGSGKTTIIDAIVFALYGSVADADDSSKDRIRSTLAGPEVESVIELVFSTSSGIYRVRRAPAYERPKKRGSGTTTQGATVKLWRLSAVGGEALDEPVTRAEDAGAEITRAVGLTREQFTQTVVLPQGKFARFLRSTSADRQELLRDVFGTGLYRRIEDRLAKDSAAERKRVEAARTTLASTGAVLAALPQLGAADLPEGLTERLIASGHAPDAAAMRDAARAISEASSALAEEASRRRAAAAGAEQRAREAVEAARGTHAALQRRAELLTERTALEARAQEDSARAERLAAAERAARALPAIDAASRAATAARDAVRALRALLEAPAEGTAPMHVVELRDRVAATAAPLLARAEAAWRRLREGAPTGAAERSGAAEAIGVGAPTPLEELAAALAQEEGALSALVRTEEGLADTLAQAEALEAGQGPIRARLASIEEELTTTWPQEEQRLRERIGSAQEASARLDVLVAAQEAATARHRAAQSVPALAERVEEGRAGLSAAAGRAEEAARRVAAVRASWISSTAGALAGELRDGEACPVCGAADHPSPAVVDGAEPTTRADVEAAEAAARQAGDALDLARREHDAAEAAHSLAVKEADGAGPEEASTALADARAALARAREHADSLDGLRQALEEHAWRAQELREEQSVLLARKVEADERARALRQAHADGLADCEAARGPWESLASRRRDLRLAAATARDAATAVSRADGALRDADEARWAARTALEAEEFAGDDSVRAAALPTGELASLRKAVAAAGAQRERVARDLAAPGIASLPEDLIDPLPAAQKDHAVAAAALQVAADASSRAAEAHRQVEGAAAAVITAADAYEAALGSAAALLRVADLARGDNPAGTPLSSWVLLSRFEDVLVFANERLTEISSGRYELIRVDDEAGSRAHRKGLGLAVVDHLDERDEHGRGRARDPKTLSGGETFYVSLALALALADVVSAESGGVSLDTLFIDEGFGALDPATLTAVMAQIDRLRAGGRTVGIVSHVAELREQIPDRVTVRRLGGGASSLTVTGA</sequence>
<dbReference type="GO" id="GO:0006302">
    <property type="term" value="P:double-strand break repair"/>
    <property type="evidence" value="ECO:0007669"/>
    <property type="project" value="InterPro"/>
</dbReference>
<dbReference type="GO" id="GO:0016887">
    <property type="term" value="F:ATP hydrolysis activity"/>
    <property type="evidence" value="ECO:0007669"/>
    <property type="project" value="InterPro"/>
</dbReference>
<keyword evidence="4" id="KW-0175">Coiled coil</keyword>